<proteinExistence type="predicted"/>
<dbReference type="Proteomes" id="UP001176429">
    <property type="component" value="Unassembled WGS sequence"/>
</dbReference>
<dbReference type="Pfam" id="PF13472">
    <property type="entry name" value="Lipase_GDSL_2"/>
    <property type="match status" value="1"/>
</dbReference>
<accession>A0ABT9BCQ8</accession>
<protein>
    <submittedName>
        <fullName evidence="2">GDSL-type esterase/lipase family protein</fullName>
    </submittedName>
</protein>
<feature type="domain" description="SGNH hydrolase-type esterase" evidence="1">
    <location>
        <begin position="261"/>
        <end position="406"/>
    </location>
</feature>
<dbReference type="InterPro" id="IPR036514">
    <property type="entry name" value="SGNH_hydro_sf"/>
</dbReference>
<dbReference type="InterPro" id="IPR013830">
    <property type="entry name" value="SGNH_hydro"/>
</dbReference>
<reference evidence="2" key="1">
    <citation type="submission" date="2023-07" db="EMBL/GenBank/DDBJ databases">
        <authorList>
            <person name="Kim M.K."/>
        </authorList>
    </citation>
    <scope>NUCLEOTIDE SEQUENCE</scope>
    <source>
        <strain evidence="2">ASUV-10-1</strain>
    </source>
</reference>
<evidence type="ECO:0000259" key="1">
    <source>
        <dbReference type="Pfam" id="PF13472"/>
    </source>
</evidence>
<comment type="caution">
    <text evidence="2">The sequence shown here is derived from an EMBL/GenBank/DDBJ whole genome shotgun (WGS) entry which is preliminary data.</text>
</comment>
<keyword evidence="3" id="KW-1185">Reference proteome</keyword>
<name>A0ABT9BCQ8_9BACT</name>
<evidence type="ECO:0000313" key="2">
    <source>
        <dbReference type="EMBL" id="MDO7874797.1"/>
    </source>
</evidence>
<dbReference type="SUPFAM" id="SSF52266">
    <property type="entry name" value="SGNH hydrolase"/>
    <property type="match status" value="1"/>
</dbReference>
<gene>
    <name evidence="2" type="ORF">Q5H93_08650</name>
</gene>
<dbReference type="Gene3D" id="2.60.120.1360">
    <property type="match status" value="1"/>
</dbReference>
<dbReference type="PANTHER" id="PTHR30383:SF29">
    <property type="entry name" value="SGNH HYDROLASE-TYPE ESTERASE DOMAIN-CONTAINING PROTEIN"/>
    <property type="match status" value="1"/>
</dbReference>
<dbReference type="EMBL" id="JAUQSY010000005">
    <property type="protein sequence ID" value="MDO7874797.1"/>
    <property type="molecule type" value="Genomic_DNA"/>
</dbReference>
<dbReference type="InterPro" id="IPR051532">
    <property type="entry name" value="Ester_Hydrolysis_Enzymes"/>
</dbReference>
<sequence>MRSFEDMPMVLRVSWGVVWLLLWPVLAPAQPTRALDSLQARYPFLNTRANRIENAQIGLQRFYERLSQLPLPPTTLPAHRVSIVHLGDSHLQADELTDEVRQQLQRRHGNAGRGLVFPYRLARTNGSSAYFTRLLGGTWRTRRLTGRPDTARWAGVSGLSVATNDSGAGFALRIALLRRPTGQFNQLTLLRQPGPTAFDWQVRTASGRLLGTIPGTAPGVAQPLPLDSLRSYVELRTTRATAAQTRALLYGLLLDNGQPGLIYHSMGVNGAAVRHYNQTPRYFEQLPALDPDLFIVSLGTNDAYSAGFDTAIFRRQLDTLVTRLRRRCPRADVLLTGPPDSFRARRYRNPDLARLRAVLRAYAQEHDLAYWDVSEPQGGYGSMRTWLAHGLAAPDLVHFSTAGYRLQGHLLYLAIQDGFASFTR</sequence>
<dbReference type="PANTHER" id="PTHR30383">
    <property type="entry name" value="THIOESTERASE 1/PROTEASE 1/LYSOPHOSPHOLIPASE L1"/>
    <property type="match status" value="1"/>
</dbReference>
<evidence type="ECO:0000313" key="3">
    <source>
        <dbReference type="Proteomes" id="UP001176429"/>
    </source>
</evidence>
<dbReference type="Gene3D" id="3.40.50.1110">
    <property type="entry name" value="SGNH hydrolase"/>
    <property type="match status" value="1"/>
</dbReference>
<organism evidence="2 3">
    <name type="scientific">Hymenobacter aranciens</name>
    <dbReference type="NCBI Taxonomy" id="3063996"/>
    <lineage>
        <taxon>Bacteria</taxon>
        <taxon>Pseudomonadati</taxon>
        <taxon>Bacteroidota</taxon>
        <taxon>Cytophagia</taxon>
        <taxon>Cytophagales</taxon>
        <taxon>Hymenobacteraceae</taxon>
        <taxon>Hymenobacter</taxon>
    </lineage>
</organism>